<sequence>MSGMNLAVGNGNRIISYGDLRVTLTYFFIPVWSDSGSGAARNGTLWHLIIEDDGMRPLGSVVIGNDNNIVGQWAVFLVGDDPANRKPGQDRLSVKAPIDYEMVWNDEDTGATMDGSVWRPCAPDGYVALGDVASHGHGKPSLDKVWCLRSDLVADGAVQVADEKNQRHDASFWDVFPRGGNSSSEHIPVLAGTSLTVSGYGLPAEALKVPALYMPKVARPFFPRPPEIPAGGWVPDVRELFDEMEQNAITLPFTSFFEPNDQASLRHIRGPPSAHTYVYVTVPELSES</sequence>
<dbReference type="AlphaFoldDB" id="A0AAN6TW20"/>
<reference evidence="1" key="2">
    <citation type="submission" date="2023-05" db="EMBL/GenBank/DDBJ databases">
        <authorList>
            <consortium name="Lawrence Berkeley National Laboratory"/>
            <person name="Steindorff A."/>
            <person name="Hensen N."/>
            <person name="Bonometti L."/>
            <person name="Westerberg I."/>
            <person name="Brannstrom I.O."/>
            <person name="Guillou S."/>
            <person name="Cros-Aarteil S."/>
            <person name="Calhoun S."/>
            <person name="Haridas S."/>
            <person name="Kuo A."/>
            <person name="Mondo S."/>
            <person name="Pangilinan J."/>
            <person name="Riley R."/>
            <person name="Labutti K."/>
            <person name="Andreopoulos B."/>
            <person name="Lipzen A."/>
            <person name="Chen C."/>
            <person name="Yanf M."/>
            <person name="Daum C."/>
            <person name="Ng V."/>
            <person name="Clum A."/>
            <person name="Ohm R."/>
            <person name="Martin F."/>
            <person name="Silar P."/>
            <person name="Natvig D."/>
            <person name="Lalanne C."/>
            <person name="Gautier V."/>
            <person name="Ament-Velasquez S.L."/>
            <person name="Kruys A."/>
            <person name="Hutchinson M.I."/>
            <person name="Powell A.J."/>
            <person name="Barry K."/>
            <person name="Miller A.N."/>
            <person name="Grigoriev I.V."/>
            <person name="Debuchy R."/>
            <person name="Gladieux P."/>
            <person name="Thoren M.H."/>
            <person name="Johannesson H."/>
        </authorList>
    </citation>
    <scope>NUCLEOTIDE SEQUENCE</scope>
    <source>
        <strain evidence="1">CBS 731.68</strain>
    </source>
</reference>
<dbReference type="InterPro" id="IPR009291">
    <property type="entry name" value="Vps62"/>
</dbReference>
<evidence type="ECO:0008006" key="3">
    <source>
        <dbReference type="Google" id="ProtNLM"/>
    </source>
</evidence>
<organism evidence="1 2">
    <name type="scientific">Parathielavia appendiculata</name>
    <dbReference type="NCBI Taxonomy" id="2587402"/>
    <lineage>
        <taxon>Eukaryota</taxon>
        <taxon>Fungi</taxon>
        <taxon>Dikarya</taxon>
        <taxon>Ascomycota</taxon>
        <taxon>Pezizomycotina</taxon>
        <taxon>Sordariomycetes</taxon>
        <taxon>Sordariomycetidae</taxon>
        <taxon>Sordariales</taxon>
        <taxon>Chaetomiaceae</taxon>
        <taxon>Parathielavia</taxon>
    </lineage>
</organism>
<evidence type="ECO:0000313" key="1">
    <source>
        <dbReference type="EMBL" id="KAK4121684.1"/>
    </source>
</evidence>
<dbReference type="EMBL" id="MU853233">
    <property type="protein sequence ID" value="KAK4121684.1"/>
    <property type="molecule type" value="Genomic_DNA"/>
</dbReference>
<evidence type="ECO:0000313" key="2">
    <source>
        <dbReference type="Proteomes" id="UP001302602"/>
    </source>
</evidence>
<comment type="caution">
    <text evidence="1">The sequence shown here is derived from an EMBL/GenBank/DDBJ whole genome shotgun (WGS) entry which is preliminary data.</text>
</comment>
<dbReference type="RefSeq" id="XP_062645455.1">
    <property type="nucleotide sequence ID" value="XM_062796509.1"/>
</dbReference>
<dbReference type="Pfam" id="PF06101">
    <property type="entry name" value="Vps62"/>
    <property type="match status" value="1"/>
</dbReference>
<keyword evidence="2" id="KW-1185">Reference proteome</keyword>
<proteinExistence type="predicted"/>
<dbReference type="PANTHER" id="PTHR48219:SF1">
    <property type="entry name" value="VACUOLAR PROTEIN SORTING-ASSOCIATED PROTEIN 62"/>
    <property type="match status" value="1"/>
</dbReference>
<accession>A0AAN6TW20</accession>
<name>A0AAN6TW20_9PEZI</name>
<dbReference type="PANTHER" id="PTHR48219">
    <property type="entry name" value="VACUOLAR PROTEIN SORTING-ASSOCIATED PROTEIN 62-RELATED"/>
    <property type="match status" value="1"/>
</dbReference>
<dbReference type="GeneID" id="87833277"/>
<gene>
    <name evidence="1" type="ORF">N657DRAFT_682747</name>
</gene>
<protein>
    <recommendedName>
        <fullName evidence="3">DUF946 domain-containing protein</fullName>
    </recommendedName>
</protein>
<dbReference type="Proteomes" id="UP001302602">
    <property type="component" value="Unassembled WGS sequence"/>
</dbReference>
<reference evidence="1" key="1">
    <citation type="journal article" date="2023" name="Mol. Phylogenet. Evol.">
        <title>Genome-scale phylogeny and comparative genomics of the fungal order Sordariales.</title>
        <authorList>
            <person name="Hensen N."/>
            <person name="Bonometti L."/>
            <person name="Westerberg I."/>
            <person name="Brannstrom I.O."/>
            <person name="Guillou S."/>
            <person name="Cros-Aarteil S."/>
            <person name="Calhoun S."/>
            <person name="Haridas S."/>
            <person name="Kuo A."/>
            <person name="Mondo S."/>
            <person name="Pangilinan J."/>
            <person name="Riley R."/>
            <person name="LaButti K."/>
            <person name="Andreopoulos B."/>
            <person name="Lipzen A."/>
            <person name="Chen C."/>
            <person name="Yan M."/>
            <person name="Daum C."/>
            <person name="Ng V."/>
            <person name="Clum A."/>
            <person name="Steindorff A."/>
            <person name="Ohm R.A."/>
            <person name="Martin F."/>
            <person name="Silar P."/>
            <person name="Natvig D.O."/>
            <person name="Lalanne C."/>
            <person name="Gautier V."/>
            <person name="Ament-Velasquez S.L."/>
            <person name="Kruys A."/>
            <person name="Hutchinson M.I."/>
            <person name="Powell A.J."/>
            <person name="Barry K."/>
            <person name="Miller A.N."/>
            <person name="Grigoriev I.V."/>
            <person name="Debuchy R."/>
            <person name="Gladieux P."/>
            <person name="Hiltunen Thoren M."/>
            <person name="Johannesson H."/>
        </authorList>
    </citation>
    <scope>NUCLEOTIDE SEQUENCE</scope>
    <source>
        <strain evidence="1">CBS 731.68</strain>
    </source>
</reference>